<proteinExistence type="predicted"/>
<feature type="non-terminal residue" evidence="1">
    <location>
        <position position="1"/>
    </location>
</feature>
<accession>A0A9N9JRA6</accession>
<sequence>QTALKLGQKTTVEEAKNALLDFLKSTNVYEKNLISKKESEINKMVENLENYFADHFYET</sequence>
<dbReference type="EMBL" id="CAJVPY010028320">
    <property type="protein sequence ID" value="CAG8792474.1"/>
    <property type="molecule type" value="Genomic_DNA"/>
</dbReference>
<dbReference type="AlphaFoldDB" id="A0A9N9JRA6"/>
<dbReference type="OrthoDB" id="2440554at2759"/>
<reference evidence="1" key="1">
    <citation type="submission" date="2021-06" db="EMBL/GenBank/DDBJ databases">
        <authorList>
            <person name="Kallberg Y."/>
            <person name="Tangrot J."/>
            <person name="Rosling A."/>
        </authorList>
    </citation>
    <scope>NUCLEOTIDE SEQUENCE</scope>
    <source>
        <strain evidence="1">MA453B</strain>
    </source>
</reference>
<feature type="non-terminal residue" evidence="1">
    <location>
        <position position="59"/>
    </location>
</feature>
<gene>
    <name evidence="1" type="ORF">DERYTH_LOCUS21708</name>
</gene>
<evidence type="ECO:0000313" key="2">
    <source>
        <dbReference type="Proteomes" id="UP000789405"/>
    </source>
</evidence>
<comment type="caution">
    <text evidence="1">The sequence shown here is derived from an EMBL/GenBank/DDBJ whole genome shotgun (WGS) entry which is preliminary data.</text>
</comment>
<keyword evidence="2" id="KW-1185">Reference proteome</keyword>
<evidence type="ECO:0000313" key="1">
    <source>
        <dbReference type="EMBL" id="CAG8792474.1"/>
    </source>
</evidence>
<protein>
    <submittedName>
        <fullName evidence="1">23314_t:CDS:1</fullName>
    </submittedName>
</protein>
<organism evidence="1 2">
    <name type="scientific">Dentiscutata erythropus</name>
    <dbReference type="NCBI Taxonomy" id="1348616"/>
    <lineage>
        <taxon>Eukaryota</taxon>
        <taxon>Fungi</taxon>
        <taxon>Fungi incertae sedis</taxon>
        <taxon>Mucoromycota</taxon>
        <taxon>Glomeromycotina</taxon>
        <taxon>Glomeromycetes</taxon>
        <taxon>Diversisporales</taxon>
        <taxon>Gigasporaceae</taxon>
        <taxon>Dentiscutata</taxon>
    </lineage>
</organism>
<name>A0A9N9JRA6_9GLOM</name>
<dbReference type="Proteomes" id="UP000789405">
    <property type="component" value="Unassembled WGS sequence"/>
</dbReference>